<evidence type="ECO:0008006" key="4">
    <source>
        <dbReference type="Google" id="ProtNLM"/>
    </source>
</evidence>
<dbReference type="RefSeq" id="WP_148557184.1">
    <property type="nucleotide sequence ID" value="NZ_CP081135.1"/>
</dbReference>
<name>A0AAX2ZIF5_9FIRM</name>
<feature type="transmembrane region" description="Helical" evidence="1">
    <location>
        <begin position="368"/>
        <end position="387"/>
    </location>
</feature>
<reference evidence="2 3" key="1">
    <citation type="journal article" date="2023" name="Int. J. Syst. Evol. Microbiol.">
        <title>Terrisporobacter hibernicus sp. nov., isolated from bovine faeces in Northern Ireland.</title>
        <authorList>
            <person name="Mitchell M."/>
            <person name="Nguyen S.V."/>
            <person name="Connor M."/>
            <person name="Fairley D.J."/>
            <person name="Donoghue O."/>
            <person name="Marshall H."/>
            <person name="Koolman L."/>
            <person name="McMullan G."/>
            <person name="Schaffer K.E."/>
            <person name="McGrath J.W."/>
            <person name="Fanning S."/>
        </authorList>
    </citation>
    <scope>NUCLEOTIDE SEQUENCE [LARGE SCALE GENOMIC DNA]</scope>
    <source>
        <strain evidence="2 3">MCA3</strain>
    </source>
</reference>
<evidence type="ECO:0000256" key="1">
    <source>
        <dbReference type="SAM" id="Phobius"/>
    </source>
</evidence>
<feature type="transmembrane region" description="Helical" evidence="1">
    <location>
        <begin position="142"/>
        <end position="173"/>
    </location>
</feature>
<feature type="transmembrane region" description="Helical" evidence="1">
    <location>
        <begin position="244"/>
        <end position="263"/>
    </location>
</feature>
<gene>
    <name evidence="2" type="ORF">JW646_06720</name>
</gene>
<feature type="transmembrane region" description="Helical" evidence="1">
    <location>
        <begin position="321"/>
        <end position="348"/>
    </location>
</feature>
<dbReference type="AlphaFoldDB" id="A0AAX2ZIF5"/>
<keyword evidence="1" id="KW-1133">Transmembrane helix</keyword>
<evidence type="ECO:0000313" key="2">
    <source>
        <dbReference type="EMBL" id="UEL49134.1"/>
    </source>
</evidence>
<feature type="transmembrane region" description="Helical" evidence="1">
    <location>
        <begin position="216"/>
        <end position="238"/>
    </location>
</feature>
<evidence type="ECO:0000313" key="3">
    <source>
        <dbReference type="Proteomes" id="UP001198983"/>
    </source>
</evidence>
<keyword evidence="1" id="KW-0472">Membrane</keyword>
<proteinExistence type="predicted"/>
<feature type="transmembrane region" description="Helical" evidence="1">
    <location>
        <begin position="432"/>
        <end position="454"/>
    </location>
</feature>
<feature type="transmembrane region" description="Helical" evidence="1">
    <location>
        <begin position="21"/>
        <end position="40"/>
    </location>
</feature>
<keyword evidence="3" id="KW-1185">Reference proteome</keyword>
<sequence length="455" mass="49737">MYAAKNTATKSNTNLVNILKFSIATILGFLLVVIPFNFHGTVDTISFYYLKLLKSSLGNVLTFTVVSVVALSGIVSLITLLFKPKFILENKTLKSLFSTTPFYVANRLIGGLIAILCFFNLGPEFIISLDTGGTMLDLSTQLSILIPPMLFLQVLILEFGIMEFVGCLFGFIVKPLFKLSEFAAVNIISAWVGPGNAAIIGTKQLFEEGFFTFREVAIISTSFSISSIGWVVLVANVLGLMDVFGLFYFTICATGAIVAFITVRLRPISKIPNVYVDGSTQDKNPKSDLASKSNFDKAIDLACDRASIVSYKNFTNKIPNALSYVISLQPIIICWGTVALILSCYTPILEWLSYPIGVIMNILNVPDAFVAAPAILSGFADNYLPVILAKGLASTEVRFIVGAMSILQLIFMSEIGALLISNNIVTKFKDILIIFLQRTLISLPIVILVSKLIFR</sequence>
<accession>A0AAX2ZIF5</accession>
<keyword evidence="1" id="KW-0812">Transmembrane</keyword>
<dbReference type="EMBL" id="CP081135">
    <property type="protein sequence ID" value="UEL49134.1"/>
    <property type="molecule type" value="Genomic_DNA"/>
</dbReference>
<protein>
    <recommendedName>
        <fullName evidence="4">Nucleoside recognition GATE domain-containing membrane protein YjiH</fullName>
    </recommendedName>
</protein>
<feature type="transmembrane region" description="Helical" evidence="1">
    <location>
        <begin position="399"/>
        <end position="420"/>
    </location>
</feature>
<dbReference type="KEGG" id="tem:JW646_06720"/>
<feature type="transmembrane region" description="Helical" evidence="1">
    <location>
        <begin position="103"/>
        <end position="122"/>
    </location>
</feature>
<feature type="transmembrane region" description="Helical" evidence="1">
    <location>
        <begin position="60"/>
        <end position="82"/>
    </location>
</feature>
<organism evidence="2 3">
    <name type="scientific">Terrisporobacter hibernicus</name>
    <dbReference type="NCBI Taxonomy" id="2813371"/>
    <lineage>
        <taxon>Bacteria</taxon>
        <taxon>Bacillati</taxon>
        <taxon>Bacillota</taxon>
        <taxon>Clostridia</taxon>
        <taxon>Peptostreptococcales</taxon>
        <taxon>Peptostreptococcaceae</taxon>
        <taxon>Terrisporobacter</taxon>
    </lineage>
</organism>
<dbReference type="Proteomes" id="UP001198983">
    <property type="component" value="Chromosome"/>
</dbReference>